<evidence type="ECO:0000313" key="6">
    <source>
        <dbReference type="Proteomes" id="UP000559027"/>
    </source>
</evidence>
<organism evidence="5 6">
    <name type="scientific">Leucocoprinus leucothites</name>
    <dbReference type="NCBI Taxonomy" id="201217"/>
    <lineage>
        <taxon>Eukaryota</taxon>
        <taxon>Fungi</taxon>
        <taxon>Dikarya</taxon>
        <taxon>Basidiomycota</taxon>
        <taxon>Agaricomycotina</taxon>
        <taxon>Agaricomycetes</taxon>
        <taxon>Agaricomycetidae</taxon>
        <taxon>Agaricales</taxon>
        <taxon>Agaricineae</taxon>
        <taxon>Agaricaceae</taxon>
        <taxon>Leucocoprinus</taxon>
    </lineage>
</organism>
<dbReference type="GO" id="GO:0005634">
    <property type="term" value="C:nucleus"/>
    <property type="evidence" value="ECO:0007669"/>
    <property type="project" value="TreeGrafter"/>
</dbReference>
<dbReference type="GO" id="GO:0003677">
    <property type="term" value="F:DNA binding"/>
    <property type="evidence" value="ECO:0007669"/>
    <property type="project" value="InterPro"/>
</dbReference>
<protein>
    <recommendedName>
        <fullName evidence="4">DNA-directed DNA polymerase X domain-containing protein</fullName>
    </recommendedName>
</protein>
<name>A0A8H5LKW8_9AGAR</name>
<dbReference type="SMART" id="SM00483">
    <property type="entry name" value="POLXc"/>
    <property type="match status" value="1"/>
</dbReference>
<dbReference type="InterPro" id="IPR022312">
    <property type="entry name" value="DNA_pol_X"/>
</dbReference>
<dbReference type="Gene3D" id="3.30.460.10">
    <property type="entry name" value="Beta Polymerase, domain 2"/>
    <property type="match status" value="1"/>
</dbReference>
<dbReference type="OrthoDB" id="205514at2759"/>
<accession>A0A8H5LKW8</accession>
<dbReference type="InterPro" id="IPR002054">
    <property type="entry name" value="DNA-dir_DNA_pol_X"/>
</dbReference>
<dbReference type="SUPFAM" id="SSF81301">
    <property type="entry name" value="Nucleotidyltransferase"/>
    <property type="match status" value="1"/>
</dbReference>
<gene>
    <name evidence="5" type="ORF">D9756_005001</name>
</gene>
<feature type="region of interest" description="Disordered" evidence="3">
    <location>
        <begin position="22"/>
        <end position="57"/>
    </location>
</feature>
<sequence>MFNQYQRRFLISRLHKVGQTVSSSRFYSPKASRKTSIPNDQSDTREDGPKAVGTGRYRSSIESRSSVSLLGPRKANHPDNQRLVDLFIEINNTEFKSGMVTNRTHKTNEMLVSHIATAREPFTSAMDLFHGFGYHFYNRFSYFTEKLHELALAGEIAFNPKELELFKALSEMPYMGPRRVHSLVAAGLQSTTDLLKPEFAKHLTISQRLELKFGNQLSKATPLQAAHEVLEFCRQNTDASYKWFLAGHHRRSVESSDLSLLVLHPSYTEVPEPLPPHKILRRQLDPKYSSFFDSNVDLAKTSHVFNVLQAQLMPELQQQGFIADSRRRRNRLWDGVIRLPGSGAEKDVSSRIQAIQNGQGEYRNLQIRIVAEKALGAALLYYTGDTNFWKWMKSKALEKNLFLSNDGLWRWVTEDSDPVAPLSKLTKKSKGRWECVASQTEEDIFAALQVDKFIRPENRNYDGWSHSNWYHNKHRTAGLSAESS</sequence>
<evidence type="ECO:0000313" key="5">
    <source>
        <dbReference type="EMBL" id="KAF5361056.1"/>
    </source>
</evidence>
<dbReference type="InterPro" id="IPR043519">
    <property type="entry name" value="NT_sf"/>
</dbReference>
<dbReference type="InterPro" id="IPR037160">
    <property type="entry name" value="DNA_Pol_thumb_sf"/>
</dbReference>
<keyword evidence="1" id="KW-0808">Transferase</keyword>
<comment type="caution">
    <text evidence="5">The sequence shown here is derived from an EMBL/GenBank/DDBJ whole genome shotgun (WGS) entry which is preliminary data.</text>
</comment>
<dbReference type="GO" id="GO:0003887">
    <property type="term" value="F:DNA-directed DNA polymerase activity"/>
    <property type="evidence" value="ECO:0007669"/>
    <property type="project" value="InterPro"/>
</dbReference>
<keyword evidence="6" id="KW-1185">Reference proteome</keyword>
<dbReference type="Pfam" id="PF14791">
    <property type="entry name" value="DNA_pol_B_thumb"/>
    <property type="match status" value="1"/>
</dbReference>
<proteinExistence type="predicted"/>
<dbReference type="PANTHER" id="PTHR11276">
    <property type="entry name" value="DNA POLYMERASE TYPE-X FAMILY MEMBER"/>
    <property type="match status" value="1"/>
</dbReference>
<evidence type="ECO:0000259" key="4">
    <source>
        <dbReference type="SMART" id="SM00483"/>
    </source>
</evidence>
<reference evidence="5 6" key="1">
    <citation type="journal article" date="2020" name="ISME J.">
        <title>Uncovering the hidden diversity of litter-decomposition mechanisms in mushroom-forming fungi.</title>
        <authorList>
            <person name="Floudas D."/>
            <person name="Bentzer J."/>
            <person name="Ahren D."/>
            <person name="Johansson T."/>
            <person name="Persson P."/>
            <person name="Tunlid A."/>
        </authorList>
    </citation>
    <scope>NUCLEOTIDE SEQUENCE [LARGE SCALE GENOMIC DNA]</scope>
    <source>
        <strain evidence="5 6">CBS 146.42</strain>
    </source>
</reference>
<dbReference type="EMBL" id="JAACJO010000003">
    <property type="protein sequence ID" value="KAF5361056.1"/>
    <property type="molecule type" value="Genomic_DNA"/>
</dbReference>
<dbReference type="AlphaFoldDB" id="A0A8H5LKW8"/>
<evidence type="ECO:0000256" key="2">
    <source>
        <dbReference type="ARBA" id="ARBA00022695"/>
    </source>
</evidence>
<dbReference type="Proteomes" id="UP000559027">
    <property type="component" value="Unassembled WGS sequence"/>
</dbReference>
<dbReference type="GO" id="GO:0006303">
    <property type="term" value="P:double-strand break repair via nonhomologous end joining"/>
    <property type="evidence" value="ECO:0007669"/>
    <property type="project" value="TreeGrafter"/>
</dbReference>
<dbReference type="Gene3D" id="3.30.210.10">
    <property type="entry name" value="DNA polymerase, thumb domain"/>
    <property type="match status" value="1"/>
</dbReference>
<dbReference type="InterPro" id="IPR029398">
    <property type="entry name" value="PolB_thumb"/>
</dbReference>
<feature type="domain" description="DNA-directed DNA polymerase X" evidence="4">
    <location>
        <begin position="76"/>
        <end position="460"/>
    </location>
</feature>
<dbReference type="PANTHER" id="PTHR11276:SF28">
    <property type="entry name" value="DNA POLYMERASE LAMBDA"/>
    <property type="match status" value="1"/>
</dbReference>
<keyword evidence="2" id="KW-0548">Nucleotidyltransferase</keyword>
<evidence type="ECO:0000256" key="1">
    <source>
        <dbReference type="ARBA" id="ARBA00022679"/>
    </source>
</evidence>
<evidence type="ECO:0000256" key="3">
    <source>
        <dbReference type="SAM" id="MobiDB-lite"/>
    </source>
</evidence>